<dbReference type="Ensembl" id="ENSACDT00005002462.1">
    <property type="protein sequence ID" value="ENSACDP00005002112.1"/>
    <property type="gene ID" value="ENSACDG00005001453.1"/>
</dbReference>
<protein>
    <submittedName>
        <fullName evidence="2">Uncharacterized protein</fullName>
    </submittedName>
</protein>
<feature type="compositionally biased region" description="Basic and acidic residues" evidence="1">
    <location>
        <begin position="140"/>
        <end position="153"/>
    </location>
</feature>
<reference evidence="2" key="1">
    <citation type="submission" date="2025-08" db="UniProtKB">
        <authorList>
            <consortium name="Ensembl"/>
        </authorList>
    </citation>
    <scope>IDENTIFICATION</scope>
</reference>
<evidence type="ECO:0000256" key="1">
    <source>
        <dbReference type="SAM" id="MobiDB-lite"/>
    </source>
</evidence>
<sequence length="180" mass="19362">EGSGDDRLLSTGSKAALPCRDQGKLLSSQPAPLTPCNPSCNQDIQLLFIYSRGSQRRRGRAAPKMPIEMIKMRRTNAPLKLPCRPLTHTKPGQPAEGTYNTNLAGRFCSLPAPDLSAFGPSPSQSKLGVFVTLCHQHCSQENRLSKPPQDRRKGSSPRGSGHTALVSNPPPPSPAQLFGD</sequence>
<feature type="region of interest" description="Disordered" evidence="1">
    <location>
        <begin position="140"/>
        <end position="180"/>
    </location>
</feature>
<dbReference type="Proteomes" id="UP000694521">
    <property type="component" value="Unplaced"/>
</dbReference>
<proteinExistence type="predicted"/>
<evidence type="ECO:0000313" key="3">
    <source>
        <dbReference type="Proteomes" id="UP000694521"/>
    </source>
</evidence>
<name>A0A8B9D6L3_ANSCY</name>
<dbReference type="AlphaFoldDB" id="A0A8B9D6L3"/>
<accession>A0A8B9D6L3</accession>
<evidence type="ECO:0000313" key="2">
    <source>
        <dbReference type="Ensembl" id="ENSACDP00005002112.1"/>
    </source>
</evidence>
<keyword evidence="3" id="KW-1185">Reference proteome</keyword>
<reference evidence="2" key="2">
    <citation type="submission" date="2025-09" db="UniProtKB">
        <authorList>
            <consortium name="Ensembl"/>
        </authorList>
    </citation>
    <scope>IDENTIFICATION</scope>
</reference>
<organism evidence="2 3">
    <name type="scientific">Anser cygnoides</name>
    <name type="common">Swan goose</name>
    <dbReference type="NCBI Taxonomy" id="8845"/>
    <lineage>
        <taxon>Eukaryota</taxon>
        <taxon>Metazoa</taxon>
        <taxon>Chordata</taxon>
        <taxon>Craniata</taxon>
        <taxon>Vertebrata</taxon>
        <taxon>Euteleostomi</taxon>
        <taxon>Archelosauria</taxon>
        <taxon>Archosauria</taxon>
        <taxon>Dinosauria</taxon>
        <taxon>Saurischia</taxon>
        <taxon>Theropoda</taxon>
        <taxon>Coelurosauria</taxon>
        <taxon>Aves</taxon>
        <taxon>Neognathae</taxon>
        <taxon>Galloanserae</taxon>
        <taxon>Anseriformes</taxon>
        <taxon>Anatidae</taxon>
        <taxon>Anserinae</taxon>
        <taxon>Anser</taxon>
    </lineage>
</organism>